<keyword evidence="6" id="KW-0238">DNA-binding</keyword>
<dbReference type="SUPFAM" id="SSF47113">
    <property type="entry name" value="Histone-fold"/>
    <property type="match status" value="1"/>
</dbReference>
<keyword evidence="4" id="KW-0158">Chromosome</keyword>
<proteinExistence type="inferred from homology"/>
<evidence type="ECO:0000256" key="8">
    <source>
        <dbReference type="ARBA" id="ARBA00023269"/>
    </source>
</evidence>
<dbReference type="GO" id="GO:0005634">
    <property type="term" value="C:nucleus"/>
    <property type="evidence" value="ECO:0007669"/>
    <property type="project" value="UniProtKB-SubCell"/>
</dbReference>
<name>A0A8B7QNX5_HIPAR</name>
<comment type="similarity">
    <text evidence="3">Belongs to the histone H3 family.</text>
</comment>
<dbReference type="SMART" id="SM00428">
    <property type="entry name" value="H3"/>
    <property type="match status" value="1"/>
</dbReference>
<dbReference type="AlphaFoldDB" id="A0A8B7QNX5"/>
<evidence type="ECO:0000256" key="7">
    <source>
        <dbReference type="ARBA" id="ARBA00023242"/>
    </source>
</evidence>
<dbReference type="GO" id="GO:0030527">
    <property type="term" value="F:structural constituent of chromatin"/>
    <property type="evidence" value="ECO:0007669"/>
    <property type="project" value="InterPro"/>
</dbReference>
<feature type="domain" description="Core Histone H2A/H2B/H3" evidence="9">
    <location>
        <begin position="44"/>
        <end position="119"/>
    </location>
</feature>
<keyword evidence="10" id="KW-1185">Reference proteome</keyword>
<dbReference type="FunFam" id="1.10.20.10:FF:000085">
    <property type="entry name" value="Histone H3.2"/>
    <property type="match status" value="1"/>
</dbReference>
<evidence type="ECO:0000256" key="4">
    <source>
        <dbReference type="ARBA" id="ARBA00022454"/>
    </source>
</evidence>
<keyword evidence="7" id="KW-0539">Nucleus</keyword>
<dbReference type="GO" id="GO:0046982">
    <property type="term" value="F:protein heterodimerization activity"/>
    <property type="evidence" value="ECO:0007669"/>
    <property type="project" value="InterPro"/>
</dbReference>
<gene>
    <name evidence="11" type="primary">LOC109378623</name>
</gene>
<dbReference type="GO" id="GO:0003677">
    <property type="term" value="F:DNA binding"/>
    <property type="evidence" value="ECO:0007669"/>
    <property type="project" value="UniProtKB-KW"/>
</dbReference>
<dbReference type="RefSeq" id="XP_019490479.1">
    <property type="nucleotide sequence ID" value="XM_019634934.1"/>
</dbReference>
<dbReference type="CDD" id="cd22911">
    <property type="entry name" value="HFD_H3"/>
    <property type="match status" value="1"/>
</dbReference>
<evidence type="ECO:0000256" key="3">
    <source>
        <dbReference type="ARBA" id="ARBA00010343"/>
    </source>
</evidence>
<dbReference type="InterPro" id="IPR000164">
    <property type="entry name" value="Histone_H3/CENP-A"/>
</dbReference>
<dbReference type="PANTHER" id="PTHR11426">
    <property type="entry name" value="HISTONE H3"/>
    <property type="match status" value="1"/>
</dbReference>
<protein>
    <submittedName>
        <fullName evidence="11">Histone H3.3-like</fullName>
    </submittedName>
</protein>
<dbReference type="Gene3D" id="1.10.20.10">
    <property type="entry name" value="Histone, subunit A"/>
    <property type="match status" value="1"/>
</dbReference>
<evidence type="ECO:0000259" key="9">
    <source>
        <dbReference type="Pfam" id="PF00125"/>
    </source>
</evidence>
<evidence type="ECO:0000256" key="2">
    <source>
        <dbReference type="ARBA" id="ARBA00004286"/>
    </source>
</evidence>
<dbReference type="Pfam" id="PF00125">
    <property type="entry name" value="Histone"/>
    <property type="match status" value="1"/>
</dbReference>
<keyword evidence="8" id="KW-0544">Nucleosome core</keyword>
<evidence type="ECO:0000256" key="6">
    <source>
        <dbReference type="ARBA" id="ARBA00023125"/>
    </source>
</evidence>
<evidence type="ECO:0000256" key="5">
    <source>
        <dbReference type="ARBA" id="ARBA00022481"/>
    </source>
</evidence>
<dbReference type="PRINTS" id="PR00622">
    <property type="entry name" value="HISTONEH3"/>
</dbReference>
<accession>A0A8B7QNX5</accession>
<dbReference type="Proteomes" id="UP000694851">
    <property type="component" value="Unplaced"/>
</dbReference>
<evidence type="ECO:0000313" key="11">
    <source>
        <dbReference type="RefSeq" id="XP_019490479.1"/>
    </source>
</evidence>
<dbReference type="GO" id="GO:0000786">
    <property type="term" value="C:nucleosome"/>
    <property type="evidence" value="ECO:0007669"/>
    <property type="project" value="UniProtKB-KW"/>
</dbReference>
<sequence length="132" mass="15074">MAHTKQTACEWTHGKACRKQLAIKTATKSVPSTGEMKKPHYYRPGTVALREIRRYQRSTELLIHKLPFQHLGREIAEDFKTDLRSQSVAIGALQKANEDTNLYAIHAKHVLMMPKDIQLHAAYTENVLKNPL</sequence>
<reference evidence="11" key="1">
    <citation type="submission" date="2025-08" db="UniProtKB">
        <authorList>
            <consortium name="RefSeq"/>
        </authorList>
    </citation>
    <scope>IDENTIFICATION</scope>
    <source>
        <tissue evidence="11">Muscle</tissue>
    </source>
</reference>
<evidence type="ECO:0000256" key="1">
    <source>
        <dbReference type="ARBA" id="ARBA00004123"/>
    </source>
</evidence>
<dbReference type="InterPro" id="IPR009072">
    <property type="entry name" value="Histone-fold"/>
</dbReference>
<dbReference type="KEGG" id="hai:109378623"/>
<dbReference type="GeneID" id="109378623"/>
<dbReference type="InterPro" id="IPR007125">
    <property type="entry name" value="H2A/H2B/H3"/>
</dbReference>
<organism evidence="10 11">
    <name type="scientific">Hipposideros armiger</name>
    <name type="common">Great Himalayan leaf-nosed bat</name>
    <dbReference type="NCBI Taxonomy" id="186990"/>
    <lineage>
        <taxon>Eukaryota</taxon>
        <taxon>Metazoa</taxon>
        <taxon>Chordata</taxon>
        <taxon>Craniata</taxon>
        <taxon>Vertebrata</taxon>
        <taxon>Euteleostomi</taxon>
        <taxon>Mammalia</taxon>
        <taxon>Eutheria</taxon>
        <taxon>Laurasiatheria</taxon>
        <taxon>Chiroptera</taxon>
        <taxon>Yinpterochiroptera</taxon>
        <taxon>Rhinolophoidea</taxon>
        <taxon>Hipposideridae</taxon>
        <taxon>Hipposideros</taxon>
    </lineage>
</organism>
<keyword evidence="5" id="KW-0488">Methylation</keyword>
<comment type="subcellular location">
    <subcellularLocation>
        <location evidence="2">Chromosome</location>
    </subcellularLocation>
    <subcellularLocation>
        <location evidence="1">Nucleus</location>
    </subcellularLocation>
</comment>
<evidence type="ECO:0000313" key="10">
    <source>
        <dbReference type="Proteomes" id="UP000694851"/>
    </source>
</evidence>